<sequence>MLNLKRISMMYNGLQNDMTSFAKFAFIFEKEIKANVKNEEFKSRFKTAFELYEHKVKCHVRYVKQKDIATITDYAKFTLFFTKKRSQVLDFCRHLRNSFVHGILIKEDKFLVINDKNNRQKVSSKGYLEYRLVKEFVKEIVKSYEYND</sequence>
<name>A0AA92V574_9BACT</name>
<evidence type="ECO:0000313" key="2">
    <source>
        <dbReference type="Proteomes" id="UP000284562"/>
    </source>
</evidence>
<reference evidence="1 2" key="1">
    <citation type="submission" date="2018-08" db="EMBL/GenBank/DDBJ databases">
        <title>A genome reference for cultivated species of the human gut microbiota.</title>
        <authorList>
            <person name="Zou Y."/>
            <person name="Xue W."/>
            <person name="Luo G."/>
        </authorList>
    </citation>
    <scope>NUCLEOTIDE SEQUENCE [LARGE SCALE GENOMIC DNA]</scope>
    <source>
        <strain evidence="1 2">AF43-2</strain>
    </source>
</reference>
<protein>
    <recommendedName>
        <fullName evidence="3">pEK499-p136 HEPN domain-containing protein</fullName>
    </recommendedName>
</protein>
<organism evidence="1 2">
    <name type="scientific">Segatella copri</name>
    <dbReference type="NCBI Taxonomy" id="165179"/>
    <lineage>
        <taxon>Bacteria</taxon>
        <taxon>Pseudomonadati</taxon>
        <taxon>Bacteroidota</taxon>
        <taxon>Bacteroidia</taxon>
        <taxon>Bacteroidales</taxon>
        <taxon>Prevotellaceae</taxon>
        <taxon>Segatella</taxon>
    </lineage>
</organism>
<proteinExistence type="predicted"/>
<comment type="caution">
    <text evidence="1">The sequence shown here is derived from an EMBL/GenBank/DDBJ whole genome shotgun (WGS) entry which is preliminary data.</text>
</comment>
<accession>A0AA92V574</accession>
<evidence type="ECO:0000313" key="1">
    <source>
        <dbReference type="EMBL" id="RHK46573.1"/>
    </source>
</evidence>
<gene>
    <name evidence="1" type="ORF">DW064_13075</name>
</gene>
<evidence type="ECO:0008006" key="3">
    <source>
        <dbReference type="Google" id="ProtNLM"/>
    </source>
</evidence>
<dbReference type="EMBL" id="QRNN01000069">
    <property type="protein sequence ID" value="RHK46573.1"/>
    <property type="molecule type" value="Genomic_DNA"/>
</dbReference>
<dbReference type="Proteomes" id="UP000284562">
    <property type="component" value="Unassembled WGS sequence"/>
</dbReference>
<dbReference type="AlphaFoldDB" id="A0AA92V574"/>